<evidence type="ECO:0000256" key="1">
    <source>
        <dbReference type="ARBA" id="ARBA00004370"/>
    </source>
</evidence>
<dbReference type="InterPro" id="IPR000612">
    <property type="entry name" value="PMP3"/>
</dbReference>
<evidence type="ECO:0000256" key="2">
    <source>
        <dbReference type="ARBA" id="ARBA00009530"/>
    </source>
</evidence>
<dbReference type="RefSeq" id="XP_003668287.1">
    <property type="nucleotide sequence ID" value="XM_003668239.1"/>
</dbReference>
<feature type="transmembrane region" description="Helical" evidence="7">
    <location>
        <begin position="51"/>
        <end position="74"/>
    </location>
</feature>
<dbReference type="PANTHER" id="PTHR21659">
    <property type="entry name" value="HYDROPHOBIC PROTEIN RCI2 LOW TEMPERATURE AND SALT RESPONSIVE PROTEIN LTI6 -RELATED"/>
    <property type="match status" value="1"/>
</dbReference>
<evidence type="ECO:0000256" key="7">
    <source>
        <dbReference type="SAM" id="Phobius"/>
    </source>
</evidence>
<keyword evidence="4 7" id="KW-1133">Transmembrane helix</keyword>
<dbReference type="GO" id="GO:0016020">
    <property type="term" value="C:membrane"/>
    <property type="evidence" value="ECO:0007669"/>
    <property type="project" value="UniProtKB-SubCell"/>
</dbReference>
<dbReference type="EMBL" id="HE580268">
    <property type="protein sequence ID" value="CCD23044.1"/>
    <property type="molecule type" value="Genomic_DNA"/>
</dbReference>
<dbReference type="HOGENOM" id="CLU_107649_0_1_1"/>
<accession>G0W5I3</accession>
<comment type="similarity">
    <text evidence="2">Belongs to the UPF0057 (PMP3) family.</text>
</comment>
<keyword evidence="9" id="KW-1185">Reference proteome</keyword>
<dbReference type="PANTHER" id="PTHR21659:SF112">
    <property type="entry name" value="PROTEIN SNA2-RELATED"/>
    <property type="match status" value="1"/>
</dbReference>
<evidence type="ECO:0000313" key="9">
    <source>
        <dbReference type="Proteomes" id="UP000000689"/>
    </source>
</evidence>
<dbReference type="Proteomes" id="UP000000689">
    <property type="component" value="Chromosome 2"/>
</dbReference>
<dbReference type="KEGG" id="ndi:NDAI_0B00100"/>
<evidence type="ECO:0000256" key="6">
    <source>
        <dbReference type="SAM" id="MobiDB-lite"/>
    </source>
</evidence>
<feature type="compositionally biased region" description="Polar residues" evidence="6">
    <location>
        <begin position="162"/>
        <end position="184"/>
    </location>
</feature>
<gene>
    <name evidence="8" type="primary">NDAI0B00100</name>
    <name evidence="8" type="ordered locus">NDAI_0B00100</name>
</gene>
<dbReference type="GeneID" id="11497639"/>
<feature type="transmembrane region" description="Helical" evidence="7">
    <location>
        <begin position="26"/>
        <end position="42"/>
    </location>
</feature>
<dbReference type="PROSITE" id="PS01309">
    <property type="entry name" value="UPF0057"/>
    <property type="match status" value="1"/>
</dbReference>
<dbReference type="eggNOG" id="KOG1773">
    <property type="taxonomic scope" value="Eukaryota"/>
</dbReference>
<dbReference type="STRING" id="1071378.G0W5I3"/>
<dbReference type="Pfam" id="PF01679">
    <property type="entry name" value="Pmp3"/>
    <property type="match status" value="1"/>
</dbReference>
<comment type="subcellular location">
    <subcellularLocation>
        <location evidence="1">Membrane</location>
    </subcellularLocation>
</comment>
<evidence type="ECO:0000256" key="3">
    <source>
        <dbReference type="ARBA" id="ARBA00022692"/>
    </source>
</evidence>
<dbReference type="AlphaFoldDB" id="G0W5I3"/>
<sequence>MTNTNNSNNDSNREERPRFSINQDDLLLVIISVFVPPIGVLIRKGFFSKEFLLNFILFLILFFPATIHAFYVIYETSQERISATADESRNTPTDATASIPLVTSNANGVVVNSNRDKKGNGNFDVDLEVNLNEGGHDNYDDNDDVRSTDGLLLPSYDDIVESSGQNGKSNDGLQDNKIQFNQLP</sequence>
<evidence type="ECO:0000313" key="8">
    <source>
        <dbReference type="EMBL" id="CCD23044.1"/>
    </source>
</evidence>
<keyword evidence="5 7" id="KW-0472">Membrane</keyword>
<dbReference type="OMA" id="FPAVIHA"/>
<evidence type="ECO:0000256" key="5">
    <source>
        <dbReference type="ARBA" id="ARBA00023136"/>
    </source>
</evidence>
<name>G0W5I3_NAUDC</name>
<reference evidence="8 9" key="1">
    <citation type="journal article" date="2011" name="Proc. Natl. Acad. Sci. U.S.A.">
        <title>Evolutionary erosion of yeast sex chromosomes by mating-type switching accidents.</title>
        <authorList>
            <person name="Gordon J.L."/>
            <person name="Armisen D."/>
            <person name="Proux-Wera E."/>
            <person name="Oheigeartaigh S.S."/>
            <person name="Byrne K.P."/>
            <person name="Wolfe K.H."/>
        </authorList>
    </citation>
    <scope>NUCLEOTIDE SEQUENCE [LARGE SCALE GENOMIC DNA]</scope>
    <source>
        <strain evidence="9">ATCC 10597 / BCRC 20456 / CBS 421 / NBRC 0211 / NRRL Y-12639</strain>
    </source>
</reference>
<proteinExistence type="inferred from homology"/>
<keyword evidence="3 7" id="KW-0812">Transmembrane</keyword>
<protein>
    <submittedName>
        <fullName evidence="8">Uncharacterized protein</fullName>
    </submittedName>
</protein>
<dbReference type="OrthoDB" id="2802411at2759"/>
<organism evidence="8 9">
    <name type="scientific">Naumovozyma dairenensis (strain ATCC 10597 / BCRC 20456 / CBS 421 / NBRC 0211 / NRRL Y-12639)</name>
    <name type="common">Saccharomyces dairenensis</name>
    <dbReference type="NCBI Taxonomy" id="1071378"/>
    <lineage>
        <taxon>Eukaryota</taxon>
        <taxon>Fungi</taxon>
        <taxon>Dikarya</taxon>
        <taxon>Ascomycota</taxon>
        <taxon>Saccharomycotina</taxon>
        <taxon>Saccharomycetes</taxon>
        <taxon>Saccharomycetales</taxon>
        <taxon>Saccharomycetaceae</taxon>
        <taxon>Naumovozyma</taxon>
    </lineage>
</organism>
<feature type="region of interest" description="Disordered" evidence="6">
    <location>
        <begin position="161"/>
        <end position="184"/>
    </location>
</feature>
<evidence type="ECO:0000256" key="4">
    <source>
        <dbReference type="ARBA" id="ARBA00022989"/>
    </source>
</evidence>